<evidence type="ECO:0000256" key="1">
    <source>
        <dbReference type="ARBA" id="ARBA00004141"/>
    </source>
</evidence>
<feature type="transmembrane region" description="Helical" evidence="5">
    <location>
        <begin position="334"/>
        <end position="351"/>
    </location>
</feature>
<feature type="transmembrane region" description="Helical" evidence="5">
    <location>
        <begin position="251"/>
        <end position="273"/>
    </location>
</feature>
<keyword evidence="3 5" id="KW-1133">Transmembrane helix</keyword>
<organism evidence="8 10">
    <name type="scientific">Adineta ricciae</name>
    <name type="common">Rotifer</name>
    <dbReference type="NCBI Taxonomy" id="249248"/>
    <lineage>
        <taxon>Eukaryota</taxon>
        <taxon>Metazoa</taxon>
        <taxon>Spiralia</taxon>
        <taxon>Gnathifera</taxon>
        <taxon>Rotifera</taxon>
        <taxon>Eurotatoria</taxon>
        <taxon>Bdelloidea</taxon>
        <taxon>Adinetida</taxon>
        <taxon>Adinetidae</taxon>
        <taxon>Adineta</taxon>
    </lineage>
</organism>
<evidence type="ECO:0000256" key="4">
    <source>
        <dbReference type="ARBA" id="ARBA00023136"/>
    </source>
</evidence>
<feature type="transmembrane region" description="Helical" evidence="5">
    <location>
        <begin position="147"/>
        <end position="168"/>
    </location>
</feature>
<feature type="domain" description="Amino acid transporter transmembrane" evidence="6">
    <location>
        <begin position="29"/>
        <end position="374"/>
    </location>
</feature>
<evidence type="ECO:0000256" key="2">
    <source>
        <dbReference type="ARBA" id="ARBA00022692"/>
    </source>
</evidence>
<evidence type="ECO:0000313" key="7">
    <source>
        <dbReference type="EMBL" id="CAF1279236.1"/>
    </source>
</evidence>
<dbReference type="InterPro" id="IPR013057">
    <property type="entry name" value="AA_transpt_TM"/>
</dbReference>
<evidence type="ECO:0000259" key="6">
    <source>
        <dbReference type="Pfam" id="PF01490"/>
    </source>
</evidence>
<gene>
    <name evidence="8" type="ORF">EDS130_LOCUS31981</name>
    <name evidence="7" type="ORF">XAT740_LOCUS27723</name>
</gene>
<keyword evidence="2 5" id="KW-0812">Transmembrane</keyword>
<sequence length="379" mass="41848">MSIQSDILTLVYDESQPLIVPAKQKEPHISWIMAAGLIVNAAMGAGLLNIAKAYDEAGGIAVSSILHAIVVVLVIGAYAILFVCGDNSTSSYEAFVLMKCGRFWQRTCSVCIILYMYGLSITFFIIIGDQLDRFLTFVVNANYCSHWYLDRRFMIIVTSMLLVFPLCFSKTIKFLQIPSMLGVLAIIYVVIMVPVKYFISPPTDVVIKKSPDSWTDIFLVLPTMCFSYQAHVNAVPVFISLRTRADCIHATLASTIVLIFSYCLVAICGYLTFGINVNHDILMSYDPHSIPVLIAVIMVAIKTYTAYPVNLFCGRIAIESFSTSGIEPSVKRRVIIVCLWFFSTLAGAVFLPNISLAIHYLGALAASFIFIFPGQSPNA</sequence>
<dbReference type="GO" id="GO:0015179">
    <property type="term" value="F:L-amino acid transmembrane transporter activity"/>
    <property type="evidence" value="ECO:0007669"/>
    <property type="project" value="TreeGrafter"/>
</dbReference>
<dbReference type="EMBL" id="CAJNOR010002331">
    <property type="protein sequence ID" value="CAF1279236.1"/>
    <property type="molecule type" value="Genomic_DNA"/>
</dbReference>
<evidence type="ECO:0000313" key="9">
    <source>
        <dbReference type="Proteomes" id="UP000663828"/>
    </source>
</evidence>
<feature type="transmembrane region" description="Helical" evidence="5">
    <location>
        <begin position="180"/>
        <end position="199"/>
    </location>
</feature>
<evidence type="ECO:0000256" key="5">
    <source>
        <dbReference type="SAM" id="Phobius"/>
    </source>
</evidence>
<protein>
    <recommendedName>
        <fullName evidence="6">Amino acid transporter transmembrane domain-containing protein</fullName>
    </recommendedName>
</protein>
<keyword evidence="4 5" id="KW-0472">Membrane</keyword>
<comment type="subcellular location">
    <subcellularLocation>
        <location evidence="1">Membrane</location>
        <topology evidence="1">Multi-pass membrane protein</topology>
    </subcellularLocation>
</comment>
<reference evidence="8" key="1">
    <citation type="submission" date="2021-02" db="EMBL/GenBank/DDBJ databases">
        <authorList>
            <person name="Nowell W R."/>
        </authorList>
    </citation>
    <scope>NUCLEOTIDE SEQUENCE</scope>
</reference>
<dbReference type="AlphaFoldDB" id="A0A815FLT5"/>
<feature type="transmembrane region" description="Helical" evidence="5">
    <location>
        <begin position="357"/>
        <end position="374"/>
    </location>
</feature>
<name>A0A815FLT5_ADIRI</name>
<keyword evidence="9" id="KW-1185">Reference proteome</keyword>
<dbReference type="Pfam" id="PF01490">
    <property type="entry name" value="Aa_trans"/>
    <property type="match status" value="1"/>
</dbReference>
<dbReference type="OrthoDB" id="438545at2759"/>
<dbReference type="GO" id="GO:0016020">
    <property type="term" value="C:membrane"/>
    <property type="evidence" value="ECO:0007669"/>
    <property type="project" value="UniProtKB-SubCell"/>
</dbReference>
<feature type="transmembrane region" description="Helical" evidence="5">
    <location>
        <begin position="219"/>
        <end position="239"/>
    </location>
</feature>
<feature type="transmembrane region" description="Helical" evidence="5">
    <location>
        <begin position="103"/>
        <end position="127"/>
    </location>
</feature>
<evidence type="ECO:0000256" key="3">
    <source>
        <dbReference type="ARBA" id="ARBA00022989"/>
    </source>
</evidence>
<evidence type="ECO:0000313" key="8">
    <source>
        <dbReference type="EMBL" id="CAF1327181.1"/>
    </source>
</evidence>
<proteinExistence type="predicted"/>
<dbReference type="EMBL" id="CAJNOJ010000240">
    <property type="protein sequence ID" value="CAF1327181.1"/>
    <property type="molecule type" value="Genomic_DNA"/>
</dbReference>
<dbReference type="PANTHER" id="PTHR22950">
    <property type="entry name" value="AMINO ACID TRANSPORTER"/>
    <property type="match status" value="1"/>
</dbReference>
<comment type="caution">
    <text evidence="8">The sequence shown here is derived from an EMBL/GenBank/DDBJ whole genome shotgun (WGS) entry which is preliminary data.</text>
</comment>
<feature type="transmembrane region" description="Helical" evidence="5">
    <location>
        <begin position="57"/>
        <end position="83"/>
    </location>
</feature>
<accession>A0A815FLT5</accession>
<evidence type="ECO:0000313" key="10">
    <source>
        <dbReference type="Proteomes" id="UP000663852"/>
    </source>
</evidence>
<dbReference type="Proteomes" id="UP000663828">
    <property type="component" value="Unassembled WGS sequence"/>
</dbReference>
<dbReference type="PANTHER" id="PTHR22950:SF652">
    <property type="entry name" value="TRANSMEMBRANE AMINO ACID TRANSPORTER FAMILY PROTEIN"/>
    <property type="match status" value="1"/>
</dbReference>
<feature type="transmembrane region" description="Helical" evidence="5">
    <location>
        <begin position="293"/>
        <end position="313"/>
    </location>
</feature>
<dbReference type="Proteomes" id="UP000663852">
    <property type="component" value="Unassembled WGS sequence"/>
</dbReference>
<feature type="transmembrane region" description="Helical" evidence="5">
    <location>
        <begin position="31"/>
        <end position="51"/>
    </location>
</feature>